<dbReference type="AlphaFoldDB" id="A0AA36FCZ6"/>
<proteinExistence type="inferred from homology"/>
<dbReference type="GO" id="GO:0005634">
    <property type="term" value="C:nucleus"/>
    <property type="evidence" value="ECO:0007669"/>
    <property type="project" value="UniProtKB-SubCell"/>
</dbReference>
<feature type="domain" description="Metallo-beta-lactamase" evidence="15">
    <location>
        <begin position="30"/>
        <end position="144"/>
    </location>
</feature>
<keyword evidence="17" id="KW-1185">Reference proteome</keyword>
<evidence type="ECO:0000256" key="11">
    <source>
        <dbReference type="ARBA" id="ARBA00039759"/>
    </source>
</evidence>
<name>A0AA36FCZ6_OCTVU</name>
<dbReference type="InterPro" id="IPR011084">
    <property type="entry name" value="DRMBL"/>
</dbReference>
<feature type="compositionally biased region" description="Polar residues" evidence="13">
    <location>
        <begin position="797"/>
        <end position="814"/>
    </location>
</feature>
<accession>A0AA36FCZ6</accession>
<evidence type="ECO:0000256" key="12">
    <source>
        <dbReference type="ARBA" id="ARBA00042677"/>
    </source>
</evidence>
<evidence type="ECO:0000256" key="5">
    <source>
        <dbReference type="ARBA" id="ARBA00022763"/>
    </source>
</evidence>
<dbReference type="GO" id="GO:0000723">
    <property type="term" value="P:telomere maintenance"/>
    <property type="evidence" value="ECO:0007669"/>
    <property type="project" value="TreeGrafter"/>
</dbReference>
<feature type="region of interest" description="Disordered" evidence="13">
    <location>
        <begin position="734"/>
        <end position="753"/>
    </location>
</feature>
<comment type="similarity">
    <text evidence="2">Belongs to the DNA repair metallo-beta-lactamase (DRMBL) family.</text>
</comment>
<evidence type="ECO:0000256" key="4">
    <source>
        <dbReference type="ARBA" id="ARBA00022759"/>
    </source>
</evidence>
<feature type="compositionally biased region" description="Polar residues" evidence="13">
    <location>
        <begin position="838"/>
        <end position="860"/>
    </location>
</feature>
<evidence type="ECO:0000256" key="1">
    <source>
        <dbReference type="ARBA" id="ARBA00004123"/>
    </source>
</evidence>
<keyword evidence="3" id="KW-0540">Nuclease</keyword>
<dbReference type="InterPro" id="IPR001279">
    <property type="entry name" value="Metallo-B-lactamas"/>
</dbReference>
<evidence type="ECO:0000259" key="15">
    <source>
        <dbReference type="Pfam" id="PF12706"/>
    </source>
</evidence>
<dbReference type="Pfam" id="PF07522">
    <property type="entry name" value="DRMBL"/>
    <property type="match status" value="1"/>
</dbReference>
<keyword evidence="6" id="KW-0378">Hydrolase</keyword>
<keyword evidence="5" id="KW-0227">DNA damage</keyword>
<dbReference type="GO" id="GO:0006310">
    <property type="term" value="P:DNA recombination"/>
    <property type="evidence" value="ECO:0007669"/>
    <property type="project" value="UniProtKB-KW"/>
</dbReference>
<gene>
    <name evidence="16" type="ORF">OCTVUL_1B027206</name>
</gene>
<dbReference type="GO" id="GO:0035312">
    <property type="term" value="F:5'-3' DNA exonuclease activity"/>
    <property type="evidence" value="ECO:0007669"/>
    <property type="project" value="TreeGrafter"/>
</dbReference>
<dbReference type="EMBL" id="OX597824">
    <property type="protein sequence ID" value="CAI9730208.1"/>
    <property type="molecule type" value="Genomic_DNA"/>
</dbReference>
<organism evidence="16 17">
    <name type="scientific">Octopus vulgaris</name>
    <name type="common">Common octopus</name>
    <dbReference type="NCBI Taxonomy" id="6645"/>
    <lineage>
        <taxon>Eukaryota</taxon>
        <taxon>Metazoa</taxon>
        <taxon>Spiralia</taxon>
        <taxon>Lophotrochozoa</taxon>
        <taxon>Mollusca</taxon>
        <taxon>Cephalopoda</taxon>
        <taxon>Coleoidea</taxon>
        <taxon>Octopodiformes</taxon>
        <taxon>Octopoda</taxon>
        <taxon>Incirrata</taxon>
        <taxon>Octopodidae</taxon>
        <taxon>Octopus</taxon>
    </lineage>
</organism>
<evidence type="ECO:0000259" key="14">
    <source>
        <dbReference type="Pfam" id="PF07522"/>
    </source>
</evidence>
<sequence>MSTFEGRMLEYSFISLDRFDGENLSSTVFFLSHTHFDHTQGLNEPKFLEVLEKRQSTHLYCSKMVQTILLKMPSFKKLEPHIKVLEVNSPTVIEVPNDEHSSQSTCSTITVTLLQAGHCLGSVMFLIEGSEGTVLYTGDFRWEENEFFRMSWLKSGDNMKLIKSLYVDTTFCVPEAFHIPTRTQSYEAVLSEVTKHFKKNDANYVCIFSKTSFGYEHLLEKLAKAFRMKVHVNDYKKSVYDTIPKLKDSFTTSAQGTRIHFHNTEFCPQLRPKKSELLIIKVSVMWFVEESRKKGCADALQWVDPNKCRVCYSCHPSFEEVQALVRYLKPENVLPNVCPQHYTLEQTQIQLNKILDKPKPKKQQQHCSSNDKQLGMMKLKKVPEISYPPRASVSFTDSESSYSQESQISISQGTSSNENVSSSCDVQKERSENVTIRNFSIQKNKSEGMSATSCDVQGVESDSVMLQSHGTPKNISEESTSHYTKLRDISKDKISQHGNTYREMSSDMPSQSSNSKQVMSNNKLSQQYNLHEETLESVTSHHCNSQSHSSENMSENSIPCEFMLPTMAAKQIRDNISPKHVIELTLMSPKPISSNQGNMSPKYTDSNKDILTMKSPRDKEDKEELMSDVPLEHSEVKYKTPEGNGNYVNCHQISPNNICTKNYTEQNEVKEITSQNQSKVLDQKEVPDNQRDTKIYKDQLVNLSQIFGPLNYFGGNSSQTDPVSIQHVMEKSFDSKDSNKNIPDTKFNVDDKSSDCISDGKSKAIALQDGPLSNNSHSSSFDYSVCKITEKSKRISETSPNMNKSEIQSSASSGVTKSFSLAMNKEVTSMLSADEDNNNTTNESLKSETSCSIPEASAGSNNTGNICCISKEIPSDKTISPSIPASQLGKRKHETIASCEDNCSNHKNVCDIQSVNNVESFISHSAVLENCTVEEKPVNHNSLKSKHRINLDSTTSAQSTSIDRSQSNSNREILCKNRADNQPIEKSLSQTTIVISDSQNSEWDPDCENKNLSESQETMPPSPFSISSSSESLLSPKTLESMSLLHNNCDINNLPVNCHDNVTSPHNSPSQDEVVIIEKKIPRFVID</sequence>
<dbReference type="Gene3D" id="3.60.15.10">
    <property type="entry name" value="Ribonuclease Z/Hydroxyacylglutathione hydrolase-like"/>
    <property type="match status" value="1"/>
</dbReference>
<dbReference type="Gene3D" id="3.40.50.12650">
    <property type="match status" value="1"/>
</dbReference>
<evidence type="ECO:0000256" key="9">
    <source>
        <dbReference type="ARBA" id="ARBA00023204"/>
    </source>
</evidence>
<evidence type="ECO:0000256" key="6">
    <source>
        <dbReference type="ARBA" id="ARBA00022801"/>
    </source>
</evidence>
<feature type="compositionally biased region" description="Low complexity" evidence="13">
    <location>
        <begin position="506"/>
        <end position="515"/>
    </location>
</feature>
<feature type="region of interest" description="Disordered" evidence="13">
    <location>
        <begin position="500"/>
        <end position="520"/>
    </location>
</feature>
<keyword evidence="10" id="KW-0539">Nucleus</keyword>
<dbReference type="Pfam" id="PF12706">
    <property type="entry name" value="Lactamase_B_2"/>
    <property type="match status" value="1"/>
</dbReference>
<dbReference type="GO" id="GO:0003684">
    <property type="term" value="F:damaged DNA binding"/>
    <property type="evidence" value="ECO:0007669"/>
    <property type="project" value="TreeGrafter"/>
</dbReference>
<evidence type="ECO:0000313" key="16">
    <source>
        <dbReference type="EMBL" id="CAI9730208.1"/>
    </source>
</evidence>
<evidence type="ECO:0000256" key="10">
    <source>
        <dbReference type="ARBA" id="ARBA00023242"/>
    </source>
</evidence>
<evidence type="ECO:0000256" key="3">
    <source>
        <dbReference type="ARBA" id="ARBA00022722"/>
    </source>
</evidence>
<dbReference type="GO" id="GO:0004519">
    <property type="term" value="F:endonuclease activity"/>
    <property type="evidence" value="ECO:0007669"/>
    <property type="project" value="UniProtKB-KW"/>
</dbReference>
<feature type="region of interest" description="Disordered" evidence="13">
    <location>
        <begin position="948"/>
        <end position="971"/>
    </location>
</feature>
<keyword evidence="4" id="KW-0255">Endonuclease</keyword>
<feature type="domain" description="DNA repair metallo-beta-lactamase" evidence="14">
    <location>
        <begin position="269"/>
        <end position="339"/>
    </location>
</feature>
<keyword evidence="7" id="KW-0269">Exonuclease</keyword>
<feature type="region of interest" description="Disordered" evidence="13">
    <location>
        <begin position="832"/>
        <end position="860"/>
    </location>
</feature>
<comment type="subcellular location">
    <subcellularLocation>
        <location evidence="1">Nucleus</location>
    </subcellularLocation>
</comment>
<feature type="compositionally biased region" description="Polar residues" evidence="13">
    <location>
        <begin position="1010"/>
        <end position="1019"/>
    </location>
</feature>
<evidence type="ECO:0000256" key="7">
    <source>
        <dbReference type="ARBA" id="ARBA00022839"/>
    </source>
</evidence>
<keyword evidence="8" id="KW-0233">DNA recombination</keyword>
<evidence type="ECO:0000256" key="13">
    <source>
        <dbReference type="SAM" id="MobiDB-lite"/>
    </source>
</evidence>
<evidence type="ECO:0000256" key="2">
    <source>
        <dbReference type="ARBA" id="ARBA00010304"/>
    </source>
</evidence>
<dbReference type="PANTHER" id="PTHR23240">
    <property type="entry name" value="DNA CROSS-LINK REPAIR PROTEIN PSO2/SNM1-RELATED"/>
    <property type="match status" value="1"/>
</dbReference>
<feature type="region of interest" description="Disordered" evidence="13">
    <location>
        <begin position="589"/>
        <end position="609"/>
    </location>
</feature>
<reference evidence="16" key="1">
    <citation type="submission" date="2023-08" db="EMBL/GenBank/DDBJ databases">
        <authorList>
            <person name="Alioto T."/>
            <person name="Alioto T."/>
            <person name="Gomez Garrido J."/>
        </authorList>
    </citation>
    <scope>NUCLEOTIDE SEQUENCE</scope>
</reference>
<keyword evidence="9" id="KW-0234">DNA repair</keyword>
<dbReference type="GO" id="GO:0036297">
    <property type="term" value="P:interstrand cross-link repair"/>
    <property type="evidence" value="ECO:0007669"/>
    <property type="project" value="TreeGrafter"/>
</dbReference>
<evidence type="ECO:0000313" key="17">
    <source>
        <dbReference type="Proteomes" id="UP001162480"/>
    </source>
</evidence>
<dbReference type="InterPro" id="IPR036866">
    <property type="entry name" value="RibonucZ/Hydroxyglut_hydro"/>
</dbReference>
<feature type="compositionally biased region" description="Low complexity" evidence="13">
    <location>
        <begin position="394"/>
        <end position="416"/>
    </location>
</feature>
<feature type="region of interest" description="Disordered" evidence="13">
    <location>
        <begin position="998"/>
        <end position="1030"/>
    </location>
</feature>
<feature type="region of interest" description="Disordered" evidence="13">
    <location>
        <begin position="390"/>
        <end position="437"/>
    </location>
</feature>
<evidence type="ECO:0000256" key="8">
    <source>
        <dbReference type="ARBA" id="ARBA00023172"/>
    </source>
</evidence>
<dbReference type="PANTHER" id="PTHR23240:SF8">
    <property type="entry name" value="PROTEIN ARTEMIS"/>
    <property type="match status" value="1"/>
</dbReference>
<dbReference type="Proteomes" id="UP001162480">
    <property type="component" value="Chromosome 11"/>
</dbReference>
<feature type="compositionally biased region" description="Polar residues" evidence="13">
    <location>
        <begin position="951"/>
        <end position="971"/>
    </location>
</feature>
<dbReference type="GO" id="GO:0006303">
    <property type="term" value="P:double-strand break repair via nonhomologous end joining"/>
    <property type="evidence" value="ECO:0007669"/>
    <property type="project" value="TreeGrafter"/>
</dbReference>
<protein>
    <recommendedName>
        <fullName evidence="11">Protein artemis</fullName>
    </recommendedName>
    <alternativeName>
        <fullName evidence="12">DNA cross-link repair 1C protein</fullName>
    </alternativeName>
</protein>
<feature type="region of interest" description="Disordered" evidence="13">
    <location>
        <begin position="795"/>
        <end position="814"/>
    </location>
</feature>
<dbReference type="SUPFAM" id="SSF56281">
    <property type="entry name" value="Metallo-hydrolase/oxidoreductase"/>
    <property type="match status" value="1"/>
</dbReference>
<feature type="compositionally biased region" description="Polar residues" evidence="13">
    <location>
        <begin position="591"/>
        <end position="604"/>
    </location>
</feature>